<name>A0A4U1BE19_9GAMM</name>
<dbReference type="SUPFAM" id="SSF53850">
    <property type="entry name" value="Periplasmic binding protein-like II"/>
    <property type="match status" value="1"/>
</dbReference>
<evidence type="ECO:0000259" key="5">
    <source>
        <dbReference type="PROSITE" id="PS50931"/>
    </source>
</evidence>
<proteinExistence type="inferred from homology"/>
<protein>
    <submittedName>
        <fullName evidence="6">LysR family transcriptional regulator</fullName>
    </submittedName>
</protein>
<evidence type="ECO:0000313" key="6">
    <source>
        <dbReference type="EMBL" id="TKB48867.1"/>
    </source>
</evidence>
<dbReference type="Pfam" id="PF03466">
    <property type="entry name" value="LysR_substrate"/>
    <property type="match status" value="1"/>
</dbReference>
<dbReference type="SUPFAM" id="SSF46785">
    <property type="entry name" value="Winged helix' DNA-binding domain"/>
    <property type="match status" value="1"/>
</dbReference>
<keyword evidence="7" id="KW-1185">Reference proteome</keyword>
<dbReference type="InterPro" id="IPR036390">
    <property type="entry name" value="WH_DNA-bd_sf"/>
</dbReference>
<dbReference type="GO" id="GO:0000976">
    <property type="term" value="F:transcription cis-regulatory region binding"/>
    <property type="evidence" value="ECO:0007669"/>
    <property type="project" value="TreeGrafter"/>
</dbReference>
<keyword evidence="4" id="KW-0804">Transcription</keyword>
<dbReference type="InterPro" id="IPR000847">
    <property type="entry name" value="LysR_HTH_N"/>
</dbReference>
<dbReference type="NCBIfam" id="NF008294">
    <property type="entry name" value="PRK11074.1"/>
    <property type="match status" value="1"/>
</dbReference>
<dbReference type="GO" id="GO:0003700">
    <property type="term" value="F:DNA-binding transcription factor activity"/>
    <property type="evidence" value="ECO:0007669"/>
    <property type="project" value="InterPro"/>
</dbReference>
<evidence type="ECO:0000256" key="1">
    <source>
        <dbReference type="ARBA" id="ARBA00009437"/>
    </source>
</evidence>
<accession>A0A4U1BE19</accession>
<gene>
    <name evidence="6" type="ORF">FCL40_09495</name>
</gene>
<reference evidence="6 7" key="1">
    <citation type="submission" date="2019-04" db="EMBL/GenBank/DDBJ databases">
        <authorList>
            <person name="Hwang J.C."/>
        </authorList>
    </citation>
    <scope>NUCLEOTIDE SEQUENCE [LARGE SCALE GENOMIC DNA]</scope>
    <source>
        <strain evidence="6 7">IMCC35001</strain>
    </source>
</reference>
<keyword evidence="3" id="KW-0238">DNA-binding</keyword>
<dbReference type="Proteomes" id="UP000305674">
    <property type="component" value="Unassembled WGS sequence"/>
</dbReference>
<dbReference type="Gene3D" id="3.40.190.290">
    <property type="match status" value="1"/>
</dbReference>
<keyword evidence="2" id="KW-0805">Transcription regulation</keyword>
<dbReference type="InterPro" id="IPR036388">
    <property type="entry name" value="WH-like_DNA-bd_sf"/>
</dbReference>
<dbReference type="InterPro" id="IPR005119">
    <property type="entry name" value="LysR_subst-bd"/>
</dbReference>
<dbReference type="FunFam" id="1.10.10.10:FF:000001">
    <property type="entry name" value="LysR family transcriptional regulator"/>
    <property type="match status" value="1"/>
</dbReference>
<evidence type="ECO:0000256" key="3">
    <source>
        <dbReference type="ARBA" id="ARBA00023125"/>
    </source>
</evidence>
<comment type="caution">
    <text evidence="6">The sequence shown here is derived from an EMBL/GenBank/DDBJ whole genome shotgun (WGS) entry which is preliminary data.</text>
</comment>
<sequence length="300" mass="33615">MFAKADLELLDCVARLGSFTAAAGRLHKVPSAISYRVRQIEGELGVTLFHRLPRRVELTEAGRHFIGEARAMLRQMEEVKAQTQRVASGWQQTLRLALDNVVKPLRITALVRDFYRHFDNAELVIGMEVFNGVWDALAEGRADIAIGATSAIPVGGDFGYLEMGDLEWAFVMASHHPLAKEACPSEEAIGRYPAISLEDSARTLPKRSNWQLPQQRRLMVPDWPNAIACFSEGLGLGCMPRHYADPLIARGILVEKSLPDPRSPSPCCLAWRKDDSNRLLAWVLDYLGEDRGQLNREWLN</sequence>
<dbReference type="OrthoDB" id="5293066at2"/>
<organism evidence="6 7">
    <name type="scientific">Ferrimonas sediminicola</name>
    <dbReference type="NCBI Taxonomy" id="2569538"/>
    <lineage>
        <taxon>Bacteria</taxon>
        <taxon>Pseudomonadati</taxon>
        <taxon>Pseudomonadota</taxon>
        <taxon>Gammaproteobacteria</taxon>
        <taxon>Alteromonadales</taxon>
        <taxon>Ferrimonadaceae</taxon>
        <taxon>Ferrimonas</taxon>
    </lineage>
</organism>
<dbReference type="Pfam" id="PF00126">
    <property type="entry name" value="HTH_1"/>
    <property type="match status" value="1"/>
</dbReference>
<dbReference type="PANTHER" id="PTHR30126">
    <property type="entry name" value="HTH-TYPE TRANSCRIPTIONAL REGULATOR"/>
    <property type="match status" value="1"/>
</dbReference>
<dbReference type="RefSeq" id="WP_136853061.1">
    <property type="nucleotide sequence ID" value="NZ_SWCI01000005.1"/>
</dbReference>
<dbReference type="PANTHER" id="PTHR30126:SF18">
    <property type="entry name" value="LYSR FAMILY TRANSCRIPTIONAL REGULATOR"/>
    <property type="match status" value="1"/>
</dbReference>
<dbReference type="EMBL" id="SWCI01000005">
    <property type="protein sequence ID" value="TKB48867.1"/>
    <property type="molecule type" value="Genomic_DNA"/>
</dbReference>
<dbReference type="Gene3D" id="1.10.10.10">
    <property type="entry name" value="Winged helix-like DNA-binding domain superfamily/Winged helix DNA-binding domain"/>
    <property type="match status" value="1"/>
</dbReference>
<evidence type="ECO:0000256" key="2">
    <source>
        <dbReference type="ARBA" id="ARBA00023015"/>
    </source>
</evidence>
<evidence type="ECO:0000256" key="4">
    <source>
        <dbReference type="ARBA" id="ARBA00023163"/>
    </source>
</evidence>
<comment type="similarity">
    <text evidence="1">Belongs to the LysR transcriptional regulatory family.</text>
</comment>
<dbReference type="PROSITE" id="PS50931">
    <property type="entry name" value="HTH_LYSR"/>
    <property type="match status" value="1"/>
</dbReference>
<feature type="domain" description="HTH lysR-type" evidence="5">
    <location>
        <begin position="6"/>
        <end position="59"/>
    </location>
</feature>
<evidence type="ECO:0000313" key="7">
    <source>
        <dbReference type="Proteomes" id="UP000305674"/>
    </source>
</evidence>
<dbReference type="AlphaFoldDB" id="A0A4U1BE19"/>